<evidence type="ECO:0000256" key="1">
    <source>
        <dbReference type="SAM" id="MobiDB-lite"/>
    </source>
</evidence>
<proteinExistence type="predicted"/>
<name>A0A9P1C1M2_9DINO</name>
<sequence length="161" mass="18268">MELQLQEGLGDEVRRRTLLRRRARARKAAARKSKASLKLGALVRIVLIMLWVRRKHRDRKTSDDGIHQTNQSNGSSEHDGINGGIDGEGAEVEFHADSDDDIATELILEAVVKNHGHAFDYPMSKSEKMIRSMQMTEGLWNKAQIEAVQYKWASLTLKLMM</sequence>
<reference evidence="3" key="2">
    <citation type="submission" date="2024-04" db="EMBL/GenBank/DDBJ databases">
        <authorList>
            <person name="Chen Y."/>
            <person name="Shah S."/>
            <person name="Dougan E. K."/>
            <person name="Thang M."/>
            <person name="Chan C."/>
        </authorList>
    </citation>
    <scope>NUCLEOTIDE SEQUENCE [LARGE SCALE GENOMIC DNA]</scope>
</reference>
<dbReference type="EMBL" id="CAMXCT020000721">
    <property type="protein sequence ID" value="CAL1135868.1"/>
    <property type="molecule type" value="Genomic_DNA"/>
</dbReference>
<gene>
    <name evidence="2" type="ORF">C1SCF055_LOCUS10183</name>
</gene>
<keyword evidence="4" id="KW-1185">Reference proteome</keyword>
<reference evidence="2" key="1">
    <citation type="submission" date="2022-10" db="EMBL/GenBank/DDBJ databases">
        <authorList>
            <person name="Chen Y."/>
            <person name="Dougan E. K."/>
            <person name="Chan C."/>
            <person name="Rhodes N."/>
            <person name="Thang M."/>
        </authorList>
    </citation>
    <scope>NUCLEOTIDE SEQUENCE</scope>
</reference>
<dbReference type="EMBL" id="CAMXCT030000721">
    <property type="protein sequence ID" value="CAL4769805.1"/>
    <property type="molecule type" value="Genomic_DNA"/>
</dbReference>
<evidence type="ECO:0000313" key="2">
    <source>
        <dbReference type="EMBL" id="CAI3982493.1"/>
    </source>
</evidence>
<feature type="region of interest" description="Disordered" evidence="1">
    <location>
        <begin position="59"/>
        <end position="88"/>
    </location>
</feature>
<dbReference type="EMBL" id="CAMXCT010000721">
    <property type="protein sequence ID" value="CAI3982493.1"/>
    <property type="molecule type" value="Genomic_DNA"/>
</dbReference>
<evidence type="ECO:0000313" key="3">
    <source>
        <dbReference type="EMBL" id="CAL1135868.1"/>
    </source>
</evidence>
<evidence type="ECO:0000313" key="4">
    <source>
        <dbReference type="Proteomes" id="UP001152797"/>
    </source>
</evidence>
<dbReference type="AlphaFoldDB" id="A0A9P1C1M2"/>
<comment type="caution">
    <text evidence="2">The sequence shown here is derived from an EMBL/GenBank/DDBJ whole genome shotgun (WGS) entry which is preliminary data.</text>
</comment>
<protein>
    <submittedName>
        <fullName evidence="2">Uncharacterized protein</fullName>
    </submittedName>
</protein>
<organism evidence="2">
    <name type="scientific">Cladocopium goreaui</name>
    <dbReference type="NCBI Taxonomy" id="2562237"/>
    <lineage>
        <taxon>Eukaryota</taxon>
        <taxon>Sar</taxon>
        <taxon>Alveolata</taxon>
        <taxon>Dinophyceae</taxon>
        <taxon>Suessiales</taxon>
        <taxon>Symbiodiniaceae</taxon>
        <taxon>Cladocopium</taxon>
    </lineage>
</organism>
<accession>A0A9P1C1M2</accession>
<dbReference type="Proteomes" id="UP001152797">
    <property type="component" value="Unassembled WGS sequence"/>
</dbReference>